<dbReference type="Proteomes" id="UP001159363">
    <property type="component" value="Chromosome 10"/>
</dbReference>
<feature type="compositionally biased region" description="Basic and acidic residues" evidence="2">
    <location>
        <begin position="392"/>
        <end position="409"/>
    </location>
</feature>
<dbReference type="InterPro" id="IPR050863">
    <property type="entry name" value="CenT-Element_Derived"/>
</dbReference>
<sequence>MVKAEEFTKKLKDDEFVCSAGWIDRFLLRHNITFGKVSGEARGVNTETATEWLSTVQPSICEGYAGKDVFNADEISIFFRFTPDRTLKFKEEKCVCGKLSKERNTILGPGTSNKEKKDHLAYRQLQNLEDIKHVFLTANTTRILQPMDQGIIKSLKCHYCKLILIRIVKSIKKKQYYILTLLDAIRFIEKAWRQYDYESYATIDDDIVSEVKNDHTEDAEKENDNGGEERSEVSTPTNEDGSSSRKAMKTAENKELEEAVFKLFLQQRELGNPLSGQNICQKAKLLAKKIDRKEGSTVMLILNNAPTHPTESLLDTEDGHFKTIFLLPNVTSLLQPMDQLVVENMKRHYRRQLLRKLLIEDENEDSIVAHHQKLDLKDCSYLRAWNNMKGISTKEEEQKENEGKKKHEEEEREAEDDEMTLEDL</sequence>
<evidence type="ECO:0000259" key="3">
    <source>
        <dbReference type="PROSITE" id="PS51253"/>
    </source>
</evidence>
<dbReference type="PROSITE" id="PS51253">
    <property type="entry name" value="HTH_CENPB"/>
    <property type="match status" value="1"/>
</dbReference>
<dbReference type="Pfam" id="PF03184">
    <property type="entry name" value="DDE_1"/>
    <property type="match status" value="2"/>
</dbReference>
<accession>A0ABQ9GM49</accession>
<dbReference type="InterPro" id="IPR004875">
    <property type="entry name" value="DDE_SF_endonuclease_dom"/>
</dbReference>
<dbReference type="PANTHER" id="PTHR19303:SF73">
    <property type="entry name" value="PROTEIN PDC2"/>
    <property type="match status" value="1"/>
</dbReference>
<keyword evidence="5" id="KW-1185">Reference proteome</keyword>
<feature type="domain" description="HTH CENPB-type" evidence="3">
    <location>
        <begin position="1"/>
        <end position="36"/>
    </location>
</feature>
<feature type="compositionally biased region" description="Acidic residues" evidence="2">
    <location>
        <begin position="410"/>
        <end position="424"/>
    </location>
</feature>
<dbReference type="Pfam" id="PF03221">
    <property type="entry name" value="HTH_Tnp_Tc5"/>
    <property type="match status" value="1"/>
</dbReference>
<feature type="compositionally biased region" description="Polar residues" evidence="2">
    <location>
        <begin position="233"/>
        <end position="245"/>
    </location>
</feature>
<evidence type="ECO:0000256" key="2">
    <source>
        <dbReference type="SAM" id="MobiDB-lite"/>
    </source>
</evidence>
<gene>
    <name evidence="4" type="ORF">PR048_026700</name>
</gene>
<dbReference type="EMBL" id="JARBHB010000011">
    <property type="protein sequence ID" value="KAJ8873084.1"/>
    <property type="molecule type" value="Genomic_DNA"/>
</dbReference>
<reference evidence="4 5" key="1">
    <citation type="submission" date="2023-02" db="EMBL/GenBank/DDBJ databases">
        <title>LHISI_Scaffold_Assembly.</title>
        <authorList>
            <person name="Stuart O.P."/>
            <person name="Cleave R."/>
            <person name="Magrath M.J.L."/>
            <person name="Mikheyev A.S."/>
        </authorList>
    </citation>
    <scope>NUCLEOTIDE SEQUENCE [LARGE SCALE GENOMIC DNA]</scope>
    <source>
        <strain evidence="4">Daus_M_001</strain>
        <tissue evidence="4">Leg muscle</tissue>
    </source>
</reference>
<evidence type="ECO:0000313" key="4">
    <source>
        <dbReference type="EMBL" id="KAJ8873084.1"/>
    </source>
</evidence>
<protein>
    <recommendedName>
        <fullName evidence="3">HTH CENPB-type domain-containing protein</fullName>
    </recommendedName>
</protein>
<name>A0ABQ9GM49_9NEOP</name>
<evidence type="ECO:0000256" key="1">
    <source>
        <dbReference type="ARBA" id="ARBA00023125"/>
    </source>
</evidence>
<dbReference type="PANTHER" id="PTHR19303">
    <property type="entry name" value="TRANSPOSON"/>
    <property type="match status" value="1"/>
</dbReference>
<feature type="region of interest" description="Disordered" evidence="2">
    <location>
        <begin position="390"/>
        <end position="424"/>
    </location>
</feature>
<dbReference type="Gene3D" id="1.10.10.60">
    <property type="entry name" value="Homeodomain-like"/>
    <property type="match status" value="2"/>
</dbReference>
<comment type="caution">
    <text evidence="4">The sequence shown here is derived from an EMBL/GenBank/DDBJ whole genome shotgun (WGS) entry which is preliminary data.</text>
</comment>
<proteinExistence type="predicted"/>
<dbReference type="InterPro" id="IPR006600">
    <property type="entry name" value="HTH_CenpB_DNA-bd_dom"/>
</dbReference>
<organism evidence="4 5">
    <name type="scientific">Dryococelus australis</name>
    <dbReference type="NCBI Taxonomy" id="614101"/>
    <lineage>
        <taxon>Eukaryota</taxon>
        <taxon>Metazoa</taxon>
        <taxon>Ecdysozoa</taxon>
        <taxon>Arthropoda</taxon>
        <taxon>Hexapoda</taxon>
        <taxon>Insecta</taxon>
        <taxon>Pterygota</taxon>
        <taxon>Neoptera</taxon>
        <taxon>Polyneoptera</taxon>
        <taxon>Phasmatodea</taxon>
        <taxon>Verophasmatodea</taxon>
        <taxon>Anareolatae</taxon>
        <taxon>Phasmatidae</taxon>
        <taxon>Eurycanthinae</taxon>
        <taxon>Dryococelus</taxon>
    </lineage>
</organism>
<evidence type="ECO:0000313" key="5">
    <source>
        <dbReference type="Proteomes" id="UP001159363"/>
    </source>
</evidence>
<keyword evidence="1" id="KW-0238">DNA-binding</keyword>
<feature type="compositionally biased region" description="Basic and acidic residues" evidence="2">
    <location>
        <begin position="215"/>
        <end position="232"/>
    </location>
</feature>
<feature type="region of interest" description="Disordered" evidence="2">
    <location>
        <begin position="215"/>
        <end position="249"/>
    </location>
</feature>